<name>A0A5M3N4R0_CONPW</name>
<organism evidence="4 5">
    <name type="scientific">Coniophora puteana (strain RWD-64-598)</name>
    <name type="common">Brown rot fungus</name>
    <dbReference type="NCBI Taxonomy" id="741705"/>
    <lineage>
        <taxon>Eukaryota</taxon>
        <taxon>Fungi</taxon>
        <taxon>Dikarya</taxon>
        <taxon>Basidiomycota</taxon>
        <taxon>Agaricomycotina</taxon>
        <taxon>Agaricomycetes</taxon>
        <taxon>Agaricomycetidae</taxon>
        <taxon>Boletales</taxon>
        <taxon>Coniophorineae</taxon>
        <taxon>Coniophoraceae</taxon>
        <taxon>Coniophora</taxon>
    </lineage>
</organism>
<keyword evidence="3" id="KW-0949">S-adenosyl-L-methionine</keyword>
<evidence type="ECO:0008006" key="6">
    <source>
        <dbReference type="Google" id="ProtNLM"/>
    </source>
</evidence>
<evidence type="ECO:0000256" key="1">
    <source>
        <dbReference type="ARBA" id="ARBA00022603"/>
    </source>
</evidence>
<dbReference type="PANTHER" id="PTHR46098:SF1">
    <property type="entry name" value="TRNA (CYTOSINE(38)-C(5))-METHYLTRANSFERASE"/>
    <property type="match status" value="1"/>
</dbReference>
<dbReference type="GeneID" id="19202492"/>
<dbReference type="SUPFAM" id="SSF53335">
    <property type="entry name" value="S-adenosyl-L-methionine-dependent methyltransferases"/>
    <property type="match status" value="1"/>
</dbReference>
<reference evidence="5" key="1">
    <citation type="journal article" date="2012" name="Science">
        <title>The Paleozoic origin of enzymatic lignin decomposition reconstructed from 31 fungal genomes.</title>
        <authorList>
            <person name="Floudas D."/>
            <person name="Binder M."/>
            <person name="Riley R."/>
            <person name="Barry K."/>
            <person name="Blanchette R.A."/>
            <person name="Henrissat B."/>
            <person name="Martinez A.T."/>
            <person name="Otillar R."/>
            <person name="Spatafora J.W."/>
            <person name="Yadav J.S."/>
            <person name="Aerts A."/>
            <person name="Benoit I."/>
            <person name="Boyd A."/>
            <person name="Carlson A."/>
            <person name="Copeland A."/>
            <person name="Coutinho P.M."/>
            <person name="de Vries R.P."/>
            <person name="Ferreira P."/>
            <person name="Findley K."/>
            <person name="Foster B."/>
            <person name="Gaskell J."/>
            <person name="Glotzer D."/>
            <person name="Gorecki P."/>
            <person name="Heitman J."/>
            <person name="Hesse C."/>
            <person name="Hori C."/>
            <person name="Igarashi K."/>
            <person name="Jurgens J.A."/>
            <person name="Kallen N."/>
            <person name="Kersten P."/>
            <person name="Kohler A."/>
            <person name="Kuees U."/>
            <person name="Kumar T.K.A."/>
            <person name="Kuo A."/>
            <person name="LaButti K."/>
            <person name="Larrondo L.F."/>
            <person name="Lindquist E."/>
            <person name="Ling A."/>
            <person name="Lombard V."/>
            <person name="Lucas S."/>
            <person name="Lundell T."/>
            <person name="Martin R."/>
            <person name="McLaughlin D.J."/>
            <person name="Morgenstern I."/>
            <person name="Morin E."/>
            <person name="Murat C."/>
            <person name="Nagy L.G."/>
            <person name="Nolan M."/>
            <person name="Ohm R.A."/>
            <person name="Patyshakuliyeva A."/>
            <person name="Rokas A."/>
            <person name="Ruiz-Duenas F.J."/>
            <person name="Sabat G."/>
            <person name="Salamov A."/>
            <person name="Samejima M."/>
            <person name="Schmutz J."/>
            <person name="Slot J.C."/>
            <person name="St John F."/>
            <person name="Stenlid J."/>
            <person name="Sun H."/>
            <person name="Sun S."/>
            <person name="Syed K."/>
            <person name="Tsang A."/>
            <person name="Wiebenga A."/>
            <person name="Young D."/>
            <person name="Pisabarro A."/>
            <person name="Eastwood D.C."/>
            <person name="Martin F."/>
            <person name="Cullen D."/>
            <person name="Grigoriev I.V."/>
            <person name="Hibbett D.S."/>
        </authorList>
    </citation>
    <scope>NUCLEOTIDE SEQUENCE [LARGE SCALE GENOMIC DNA]</scope>
    <source>
        <strain evidence="5">RWD-64-598 SS2</strain>
    </source>
</reference>
<gene>
    <name evidence="4" type="ORF">CONPUDRAFT_148330</name>
</gene>
<dbReference type="GO" id="GO:0008168">
    <property type="term" value="F:methyltransferase activity"/>
    <property type="evidence" value="ECO:0007669"/>
    <property type="project" value="UniProtKB-KW"/>
</dbReference>
<keyword evidence="2" id="KW-0808">Transferase</keyword>
<comment type="caution">
    <text evidence="4">The sequence shown here is derived from an EMBL/GenBank/DDBJ whole genome shotgun (WGS) entry which is preliminary data.</text>
</comment>
<dbReference type="EMBL" id="JH711573">
    <property type="protein sequence ID" value="EIW86237.1"/>
    <property type="molecule type" value="Genomic_DNA"/>
</dbReference>
<dbReference type="InterPro" id="IPR001525">
    <property type="entry name" value="C5_MeTfrase"/>
</dbReference>
<dbReference type="RefSeq" id="XP_007763121.1">
    <property type="nucleotide sequence ID" value="XM_007764931.1"/>
</dbReference>
<evidence type="ECO:0000256" key="3">
    <source>
        <dbReference type="ARBA" id="ARBA00022691"/>
    </source>
</evidence>
<dbReference type="GO" id="GO:0032259">
    <property type="term" value="P:methylation"/>
    <property type="evidence" value="ECO:0007669"/>
    <property type="project" value="UniProtKB-KW"/>
</dbReference>
<dbReference type="Proteomes" id="UP000053558">
    <property type="component" value="Unassembled WGS sequence"/>
</dbReference>
<evidence type="ECO:0000313" key="4">
    <source>
        <dbReference type="EMBL" id="EIW86237.1"/>
    </source>
</evidence>
<dbReference type="OrthoDB" id="414133at2759"/>
<keyword evidence="1" id="KW-0489">Methyltransferase</keyword>
<sequence>MKCIEFYSGICGLHIALKGSRIPNAQLIKAYDWDQSACQVYTTNHGPSIVSRTDISRLTAGELAALGVDIWLALLPVDHGPESESEPREARSTRGHKVPFTTSMMCFRFHDSATRTHLVDALARLGYTTAEFFLAPVQFGILNSLLRY</sequence>
<dbReference type="InterPro" id="IPR029063">
    <property type="entry name" value="SAM-dependent_MTases_sf"/>
</dbReference>
<dbReference type="InterPro" id="IPR050750">
    <property type="entry name" value="C5-MTase"/>
</dbReference>
<dbReference type="Gene3D" id="3.40.50.150">
    <property type="entry name" value="Vaccinia Virus protein VP39"/>
    <property type="match status" value="2"/>
</dbReference>
<dbReference type="KEGG" id="cput:CONPUDRAFT_148330"/>
<dbReference type="Pfam" id="PF00145">
    <property type="entry name" value="DNA_methylase"/>
    <property type="match status" value="1"/>
</dbReference>
<evidence type="ECO:0000256" key="2">
    <source>
        <dbReference type="ARBA" id="ARBA00022679"/>
    </source>
</evidence>
<protein>
    <recommendedName>
        <fullName evidence="6">S-adenosyl-L-methionine-dependent methyltransferase</fullName>
    </recommendedName>
</protein>
<proteinExistence type="predicted"/>
<dbReference type="PANTHER" id="PTHR46098">
    <property type="entry name" value="TRNA (CYTOSINE(38)-C(5))-METHYLTRANSFERASE"/>
    <property type="match status" value="1"/>
</dbReference>
<keyword evidence="5" id="KW-1185">Reference proteome</keyword>
<dbReference type="AlphaFoldDB" id="A0A5M3N4R0"/>
<accession>A0A5M3N4R0</accession>
<evidence type="ECO:0000313" key="5">
    <source>
        <dbReference type="Proteomes" id="UP000053558"/>
    </source>
</evidence>